<dbReference type="Pfam" id="PF00023">
    <property type="entry name" value="Ank"/>
    <property type="match status" value="1"/>
</dbReference>
<dbReference type="Gene3D" id="1.25.40.20">
    <property type="entry name" value="Ankyrin repeat-containing domain"/>
    <property type="match status" value="2"/>
</dbReference>
<evidence type="ECO:0000256" key="2">
    <source>
        <dbReference type="ARBA" id="ARBA00023043"/>
    </source>
</evidence>
<feature type="non-terminal residue" evidence="4">
    <location>
        <position position="138"/>
    </location>
</feature>
<organism evidence="4 5">
    <name type="scientific">Lentithecium fluviatile CBS 122367</name>
    <dbReference type="NCBI Taxonomy" id="1168545"/>
    <lineage>
        <taxon>Eukaryota</taxon>
        <taxon>Fungi</taxon>
        <taxon>Dikarya</taxon>
        <taxon>Ascomycota</taxon>
        <taxon>Pezizomycotina</taxon>
        <taxon>Dothideomycetes</taxon>
        <taxon>Pleosporomycetidae</taxon>
        <taxon>Pleosporales</taxon>
        <taxon>Massarineae</taxon>
        <taxon>Lentitheciaceae</taxon>
        <taxon>Lentithecium</taxon>
    </lineage>
</organism>
<keyword evidence="2 3" id="KW-0040">ANK repeat</keyword>
<keyword evidence="5" id="KW-1185">Reference proteome</keyword>
<dbReference type="PRINTS" id="PR01415">
    <property type="entry name" value="ANKYRIN"/>
</dbReference>
<dbReference type="AlphaFoldDB" id="A0A6G1IHV8"/>
<feature type="repeat" description="ANK" evidence="3">
    <location>
        <begin position="1"/>
        <end position="31"/>
    </location>
</feature>
<dbReference type="InterPro" id="IPR036770">
    <property type="entry name" value="Ankyrin_rpt-contain_sf"/>
</dbReference>
<keyword evidence="1" id="KW-0677">Repeat</keyword>
<evidence type="ECO:0000313" key="5">
    <source>
        <dbReference type="Proteomes" id="UP000799291"/>
    </source>
</evidence>
<dbReference type="SMART" id="SM00248">
    <property type="entry name" value="ANK"/>
    <property type="match status" value="4"/>
</dbReference>
<dbReference type="InterPro" id="IPR002110">
    <property type="entry name" value="Ankyrin_rpt"/>
</dbReference>
<accession>A0A6G1IHV8</accession>
<protein>
    <submittedName>
        <fullName evidence="4">Ankyrin</fullName>
    </submittedName>
</protein>
<dbReference type="SUPFAM" id="SSF48403">
    <property type="entry name" value="Ankyrin repeat"/>
    <property type="match status" value="1"/>
</dbReference>
<dbReference type="PROSITE" id="PS50088">
    <property type="entry name" value="ANK_REPEAT"/>
    <property type="match status" value="3"/>
</dbReference>
<feature type="repeat" description="ANK" evidence="3">
    <location>
        <begin position="32"/>
        <end position="64"/>
    </location>
</feature>
<evidence type="ECO:0000256" key="3">
    <source>
        <dbReference type="PROSITE-ProRule" id="PRU00023"/>
    </source>
</evidence>
<sequence>MTFLHFAALKGNADMVLFLLGRGLNIDARNGQGTTPLGVASNQGHARVVDVLLDHGADIKATNHMQWTPLRMAVMGESVAAMRSLLVRTPPPELELKDKEGYSVLQVAVHQGNEEMVKLLLQHGADTNSQTNEGVTAL</sequence>
<dbReference type="EMBL" id="MU005618">
    <property type="protein sequence ID" value="KAF2677817.1"/>
    <property type="molecule type" value="Genomic_DNA"/>
</dbReference>
<evidence type="ECO:0000313" key="4">
    <source>
        <dbReference type="EMBL" id="KAF2677817.1"/>
    </source>
</evidence>
<gene>
    <name evidence="4" type="ORF">K458DRAFT_318730</name>
</gene>
<proteinExistence type="predicted"/>
<dbReference type="Pfam" id="PF12796">
    <property type="entry name" value="Ank_2"/>
    <property type="match status" value="1"/>
</dbReference>
<dbReference type="PROSITE" id="PS50297">
    <property type="entry name" value="ANK_REP_REGION"/>
    <property type="match status" value="3"/>
</dbReference>
<dbReference type="PANTHER" id="PTHR24198">
    <property type="entry name" value="ANKYRIN REPEAT AND PROTEIN KINASE DOMAIN-CONTAINING PROTEIN"/>
    <property type="match status" value="1"/>
</dbReference>
<name>A0A6G1IHV8_9PLEO</name>
<dbReference type="PANTHER" id="PTHR24198:SF165">
    <property type="entry name" value="ANKYRIN REPEAT-CONTAINING PROTEIN-RELATED"/>
    <property type="match status" value="1"/>
</dbReference>
<feature type="repeat" description="ANK" evidence="3">
    <location>
        <begin position="100"/>
        <end position="132"/>
    </location>
</feature>
<reference evidence="4" key="1">
    <citation type="journal article" date="2020" name="Stud. Mycol.">
        <title>101 Dothideomycetes genomes: a test case for predicting lifestyles and emergence of pathogens.</title>
        <authorList>
            <person name="Haridas S."/>
            <person name="Albert R."/>
            <person name="Binder M."/>
            <person name="Bloem J."/>
            <person name="Labutti K."/>
            <person name="Salamov A."/>
            <person name="Andreopoulos B."/>
            <person name="Baker S."/>
            <person name="Barry K."/>
            <person name="Bills G."/>
            <person name="Bluhm B."/>
            <person name="Cannon C."/>
            <person name="Castanera R."/>
            <person name="Culley D."/>
            <person name="Daum C."/>
            <person name="Ezra D."/>
            <person name="Gonzalez J."/>
            <person name="Henrissat B."/>
            <person name="Kuo A."/>
            <person name="Liang C."/>
            <person name="Lipzen A."/>
            <person name="Lutzoni F."/>
            <person name="Magnuson J."/>
            <person name="Mondo S."/>
            <person name="Nolan M."/>
            <person name="Ohm R."/>
            <person name="Pangilinan J."/>
            <person name="Park H.-J."/>
            <person name="Ramirez L."/>
            <person name="Alfaro M."/>
            <person name="Sun H."/>
            <person name="Tritt A."/>
            <person name="Yoshinaga Y."/>
            <person name="Zwiers L.-H."/>
            <person name="Turgeon B."/>
            <person name="Goodwin S."/>
            <person name="Spatafora J."/>
            <person name="Crous P."/>
            <person name="Grigoriev I."/>
        </authorList>
    </citation>
    <scope>NUCLEOTIDE SEQUENCE</scope>
    <source>
        <strain evidence="4">CBS 122367</strain>
    </source>
</reference>
<dbReference type="OrthoDB" id="3769352at2759"/>
<evidence type="ECO:0000256" key="1">
    <source>
        <dbReference type="ARBA" id="ARBA00022737"/>
    </source>
</evidence>
<dbReference type="Proteomes" id="UP000799291">
    <property type="component" value="Unassembled WGS sequence"/>
</dbReference>